<proteinExistence type="predicted"/>
<accession>A0A7M5WZ66</accession>
<evidence type="ECO:0000313" key="2">
    <source>
        <dbReference type="EnsemblMetazoa" id="CLYHEMP015272.1"/>
    </source>
</evidence>
<organism evidence="2 3">
    <name type="scientific">Clytia hemisphaerica</name>
    <dbReference type="NCBI Taxonomy" id="252671"/>
    <lineage>
        <taxon>Eukaryota</taxon>
        <taxon>Metazoa</taxon>
        <taxon>Cnidaria</taxon>
        <taxon>Hydrozoa</taxon>
        <taxon>Hydroidolina</taxon>
        <taxon>Leptothecata</taxon>
        <taxon>Obeliida</taxon>
        <taxon>Clytiidae</taxon>
        <taxon>Clytia</taxon>
    </lineage>
</organism>
<name>A0A7M5WZ66_9CNID</name>
<feature type="region of interest" description="Disordered" evidence="1">
    <location>
        <begin position="231"/>
        <end position="257"/>
    </location>
</feature>
<evidence type="ECO:0000256" key="1">
    <source>
        <dbReference type="SAM" id="MobiDB-lite"/>
    </source>
</evidence>
<dbReference type="InterPro" id="IPR029309">
    <property type="entry name" value="CaRF"/>
</dbReference>
<feature type="compositionally biased region" description="Basic and acidic residues" evidence="1">
    <location>
        <begin position="332"/>
        <end position="341"/>
    </location>
</feature>
<dbReference type="PANTHER" id="PTHR47456">
    <property type="entry name" value="PHD-TYPE DOMAIN-CONTAINING PROTEIN"/>
    <property type="match status" value="1"/>
</dbReference>
<evidence type="ECO:0000313" key="3">
    <source>
        <dbReference type="Proteomes" id="UP000594262"/>
    </source>
</evidence>
<sequence>SLINWLQISYKRIGSILKSYKSVLFSRIMEQSELEDDKIEPREKEKNYLIYHVESYDDTNNILHDHEQTHGFKYACWYQSKNFGNSDFYEKTHKIMWNDETITFSGVPFIILGTKKLDCHFGKDRNIVPKKRRLAQKAEADKPYKNPRSIRMTVKNNCPCQVVVKELVHFPDHTITGDTKWKRETGSKLLRKAIKNRTLANFKKSFILMIPPAEEHVNHPNMEVIQVIRNPERPSPPATQITHKVRKPPPKPPICWGEKTRDLLDEVKTLTYLMENEESVMKDLHSNLEEIKKYMILAIQEKDQVRNSVLSVGSDTQQEEHHHHHQHIVVAKTDHEEDGQHSKPTHNDGQNIKTIKQDLVVERQPGSENEVQLFIEHPSLTKNEMLVPHHHTENEEEEPGTSSTTIEEEDPPNIDEDVIRQHNLNPQEFQVLTNMIHVLLEEKNSSVDPPTT</sequence>
<reference evidence="2" key="1">
    <citation type="submission" date="2021-01" db="UniProtKB">
        <authorList>
            <consortium name="EnsemblMetazoa"/>
        </authorList>
    </citation>
    <scope>IDENTIFICATION</scope>
</reference>
<dbReference type="PANTHER" id="PTHR47456:SF1">
    <property type="entry name" value="PHD-TYPE DOMAIN-CONTAINING PROTEIN"/>
    <property type="match status" value="1"/>
</dbReference>
<dbReference type="GO" id="GO:0003700">
    <property type="term" value="F:DNA-binding transcription factor activity"/>
    <property type="evidence" value="ECO:0007669"/>
    <property type="project" value="InterPro"/>
</dbReference>
<feature type="region of interest" description="Disordered" evidence="1">
    <location>
        <begin position="311"/>
        <end position="352"/>
    </location>
</feature>
<dbReference type="Proteomes" id="UP000594262">
    <property type="component" value="Unplaced"/>
</dbReference>
<dbReference type="Pfam" id="PF15299">
    <property type="entry name" value="ALS2CR8"/>
    <property type="match status" value="1"/>
</dbReference>
<dbReference type="AlphaFoldDB" id="A0A7M5WZ66"/>
<dbReference type="OrthoDB" id="8907856at2759"/>
<protein>
    <submittedName>
        <fullName evidence="2">Uncharacterized protein</fullName>
    </submittedName>
</protein>
<keyword evidence="3" id="KW-1185">Reference proteome</keyword>
<dbReference type="EnsemblMetazoa" id="CLYHEMT015272.1">
    <property type="protein sequence ID" value="CLYHEMP015272.1"/>
    <property type="gene ID" value="CLYHEMG015272"/>
</dbReference>
<feature type="region of interest" description="Disordered" evidence="1">
    <location>
        <begin position="390"/>
        <end position="414"/>
    </location>
</feature>